<evidence type="ECO:0000313" key="1">
    <source>
        <dbReference type="EMBL" id="MCB5179491.1"/>
    </source>
</evidence>
<protein>
    <submittedName>
        <fullName evidence="1">Uncharacterized protein</fullName>
    </submittedName>
</protein>
<gene>
    <name evidence="1" type="ORF">LG632_08830</name>
</gene>
<organism evidence="1 2">
    <name type="scientific">Streptomyces antimicrobicus</name>
    <dbReference type="NCBI Taxonomy" id="2883108"/>
    <lineage>
        <taxon>Bacteria</taxon>
        <taxon>Bacillati</taxon>
        <taxon>Actinomycetota</taxon>
        <taxon>Actinomycetes</taxon>
        <taxon>Kitasatosporales</taxon>
        <taxon>Streptomycetaceae</taxon>
        <taxon>Streptomyces</taxon>
    </lineage>
</organism>
<dbReference type="EMBL" id="JAJAUY010000023">
    <property type="protein sequence ID" value="MCB5179491.1"/>
    <property type="molecule type" value="Genomic_DNA"/>
</dbReference>
<dbReference type="RefSeq" id="WP_226726312.1">
    <property type="nucleotide sequence ID" value="NZ_JAJAUY010000023.1"/>
</dbReference>
<dbReference type="Proteomes" id="UP001199054">
    <property type="component" value="Unassembled WGS sequence"/>
</dbReference>
<keyword evidence="2" id="KW-1185">Reference proteome</keyword>
<proteinExistence type="predicted"/>
<reference evidence="1 2" key="1">
    <citation type="submission" date="2021-10" db="EMBL/GenBank/DDBJ databases">
        <title>Streptomyces sp. strain SMC 277, a novel streptomycete isolated from soil.</title>
        <authorList>
            <person name="Chanama M."/>
        </authorList>
    </citation>
    <scope>NUCLEOTIDE SEQUENCE [LARGE SCALE GENOMIC DNA]</scope>
    <source>
        <strain evidence="1 2">SMC 277</strain>
    </source>
</reference>
<accession>A0ABS8B4H6</accession>
<name>A0ABS8B4H6_9ACTN</name>
<evidence type="ECO:0000313" key="2">
    <source>
        <dbReference type="Proteomes" id="UP001199054"/>
    </source>
</evidence>
<comment type="caution">
    <text evidence="1">The sequence shown here is derived from an EMBL/GenBank/DDBJ whole genome shotgun (WGS) entry which is preliminary data.</text>
</comment>
<sequence length="65" mass="7361">MTLAKAMQMIRPFEGLPHYETAVAQLHVASCRGKREIHRAAYRMRDAFVAYDYAVNYGSAGERAI</sequence>